<keyword evidence="3" id="KW-1185">Reference proteome</keyword>
<gene>
    <name evidence="2" type="ORF">EV192_106658</name>
</gene>
<dbReference type="EMBL" id="SLWS01000006">
    <property type="protein sequence ID" value="TCO57181.1"/>
    <property type="molecule type" value="Genomic_DNA"/>
</dbReference>
<name>A0A4R2JCA3_9PSEU</name>
<organism evidence="2 3">
    <name type="scientific">Actinocrispum wychmicini</name>
    <dbReference type="NCBI Taxonomy" id="1213861"/>
    <lineage>
        <taxon>Bacteria</taxon>
        <taxon>Bacillati</taxon>
        <taxon>Actinomycetota</taxon>
        <taxon>Actinomycetes</taxon>
        <taxon>Pseudonocardiales</taxon>
        <taxon>Pseudonocardiaceae</taxon>
        <taxon>Actinocrispum</taxon>
    </lineage>
</organism>
<dbReference type="RefSeq" id="WP_165960658.1">
    <property type="nucleotide sequence ID" value="NZ_SLWS01000006.1"/>
</dbReference>
<dbReference type="AlphaFoldDB" id="A0A4R2JCA3"/>
<comment type="caution">
    <text evidence="2">The sequence shown here is derived from an EMBL/GenBank/DDBJ whole genome shotgun (WGS) entry which is preliminary data.</text>
</comment>
<feature type="compositionally biased region" description="Low complexity" evidence="1">
    <location>
        <begin position="147"/>
        <end position="158"/>
    </location>
</feature>
<evidence type="ECO:0000256" key="1">
    <source>
        <dbReference type="SAM" id="MobiDB-lite"/>
    </source>
</evidence>
<feature type="region of interest" description="Disordered" evidence="1">
    <location>
        <begin position="147"/>
        <end position="168"/>
    </location>
</feature>
<sequence>MAYESRAYDERHSDGSNTPVVVLVVKGTHDVSRLVHLFAGAPVTVEQLQVGKRLRKQVRMHSFGRAALRLLADHGGPDFTAQPAADEVDEDKVAYWGSWRRQDFISAGPDGNVDLSHAAGARRVDPVTARTLADQLHAAADYADRFATAAPPASQPPAKEGVGGGQAP</sequence>
<evidence type="ECO:0000313" key="2">
    <source>
        <dbReference type="EMBL" id="TCO57181.1"/>
    </source>
</evidence>
<proteinExistence type="predicted"/>
<accession>A0A4R2JCA3</accession>
<reference evidence="2 3" key="1">
    <citation type="submission" date="2019-03" db="EMBL/GenBank/DDBJ databases">
        <title>Genomic Encyclopedia of Type Strains, Phase IV (KMG-IV): sequencing the most valuable type-strain genomes for metagenomic binning, comparative biology and taxonomic classification.</title>
        <authorList>
            <person name="Goeker M."/>
        </authorList>
    </citation>
    <scope>NUCLEOTIDE SEQUENCE [LARGE SCALE GENOMIC DNA]</scope>
    <source>
        <strain evidence="2 3">DSM 45934</strain>
    </source>
</reference>
<protein>
    <submittedName>
        <fullName evidence="2">Uncharacterized protein</fullName>
    </submittedName>
</protein>
<dbReference type="Proteomes" id="UP000295680">
    <property type="component" value="Unassembled WGS sequence"/>
</dbReference>
<evidence type="ECO:0000313" key="3">
    <source>
        <dbReference type="Proteomes" id="UP000295680"/>
    </source>
</evidence>